<reference evidence="2 3" key="1">
    <citation type="submission" date="2018-01" db="EMBL/GenBank/DDBJ databases">
        <authorList>
            <person name="Clerissi C."/>
        </authorList>
    </citation>
    <scope>NUCLEOTIDE SEQUENCE [LARGE SCALE GENOMIC DNA]</scope>
    <source>
        <strain evidence="2">Cupriavidus taiwanensis SWF 66322</strain>
        <plasmid evidence="3">cbm2636_mp</plasmid>
    </source>
</reference>
<proteinExistence type="predicted"/>
<evidence type="ECO:0000313" key="2">
    <source>
        <dbReference type="EMBL" id="SPD68619.1"/>
    </source>
</evidence>
<name>A0A9Q7UWS9_9BURK</name>
<keyword evidence="2" id="KW-0614">Plasmid</keyword>
<dbReference type="Proteomes" id="UP000254259">
    <property type="component" value="Plasmid CBM2636_mp"/>
</dbReference>
<protein>
    <submittedName>
        <fullName evidence="2">Uncharacterized protein</fullName>
    </submittedName>
</protein>
<dbReference type="AlphaFoldDB" id="A0A9Q7UWS9"/>
<feature type="region of interest" description="Disordered" evidence="1">
    <location>
        <begin position="1"/>
        <end position="36"/>
    </location>
</feature>
<evidence type="ECO:0000313" key="3">
    <source>
        <dbReference type="Proteomes" id="UP000254259"/>
    </source>
</evidence>
<geneLocation type="plasmid" evidence="3">
    <name>cbm2636_mp</name>
</geneLocation>
<feature type="compositionally biased region" description="Polar residues" evidence="1">
    <location>
        <begin position="9"/>
        <end position="31"/>
    </location>
</feature>
<accession>A0A9Q7UWS9</accession>
<sequence>MAGRDSLKDSATQLGQEMTRRNLNFQPTLTEQPGLPVRNILNGDLVLRPYQSMLFNRSDSR</sequence>
<organism evidence="2 3">
    <name type="scientific">Cupriavidus taiwanensis</name>
    <dbReference type="NCBI Taxonomy" id="164546"/>
    <lineage>
        <taxon>Bacteria</taxon>
        <taxon>Pseudomonadati</taxon>
        <taxon>Pseudomonadota</taxon>
        <taxon>Betaproteobacteria</taxon>
        <taxon>Burkholderiales</taxon>
        <taxon>Burkholderiaceae</taxon>
        <taxon>Cupriavidus</taxon>
    </lineage>
</organism>
<gene>
    <name evidence="2" type="ORF">CBM2636_MP21469</name>
</gene>
<evidence type="ECO:0000256" key="1">
    <source>
        <dbReference type="SAM" id="MobiDB-lite"/>
    </source>
</evidence>
<dbReference type="EMBL" id="LT984814">
    <property type="protein sequence ID" value="SPD68619.1"/>
    <property type="molecule type" value="Genomic_DNA"/>
</dbReference>